<dbReference type="PANTHER" id="PTHR19143:SF458">
    <property type="entry name" value="FIBRINOGEN C-TERMINAL DOMAIN-CONTAINING PROTEIN-RELATED"/>
    <property type="match status" value="1"/>
</dbReference>
<sequence>MRPSEPLTITLNMFVAVLLIPFVTVNAITESSSKRVPEISERYTPPKTYMIFDPCNTNKPGNRTVSCAQLRRKGYNISGDYVISPNYEFRVWCDMDTDGSGWTIIQRRSSNEEGEDKFEKSQKEYENGFYGGVSSYWIGNENIHALTTHPNSKQVLRIEMTRNTKEKIIVEYTTFKVGSKKEHYQLTIGGYSSPNGSDYDVLKHHNGAGL</sequence>
<evidence type="ECO:0000256" key="1">
    <source>
        <dbReference type="SAM" id="SignalP"/>
    </source>
</evidence>
<dbReference type="PROSITE" id="PS51406">
    <property type="entry name" value="FIBRINOGEN_C_2"/>
    <property type="match status" value="1"/>
</dbReference>
<evidence type="ECO:0000313" key="3">
    <source>
        <dbReference type="EMBL" id="JAB69505.1"/>
    </source>
</evidence>
<dbReference type="NCBIfam" id="NF040941">
    <property type="entry name" value="GGGWT_bact"/>
    <property type="match status" value="1"/>
</dbReference>
<protein>
    <submittedName>
        <fullName evidence="3">Putative ixoderin b5</fullName>
    </submittedName>
</protein>
<name>V5GH32_IXORI</name>
<dbReference type="SUPFAM" id="SSF56496">
    <property type="entry name" value="Fibrinogen C-terminal domain-like"/>
    <property type="match status" value="1"/>
</dbReference>
<dbReference type="InterPro" id="IPR036056">
    <property type="entry name" value="Fibrinogen-like_C"/>
</dbReference>
<dbReference type="PANTHER" id="PTHR19143">
    <property type="entry name" value="FIBRINOGEN/TENASCIN/ANGIOPOEITIN"/>
    <property type="match status" value="1"/>
</dbReference>
<proteinExistence type="evidence at transcript level"/>
<dbReference type="InterPro" id="IPR002181">
    <property type="entry name" value="Fibrinogen_a/b/g_C_dom"/>
</dbReference>
<dbReference type="InterPro" id="IPR050373">
    <property type="entry name" value="Fibrinogen_C-term_domain"/>
</dbReference>
<feature type="signal peptide" evidence="1">
    <location>
        <begin position="1"/>
        <end position="27"/>
    </location>
</feature>
<dbReference type="Gene3D" id="3.90.215.10">
    <property type="entry name" value="Gamma Fibrinogen, chain A, domain 1"/>
    <property type="match status" value="1"/>
</dbReference>
<dbReference type="AlphaFoldDB" id="V5GH32"/>
<evidence type="ECO:0000259" key="2">
    <source>
        <dbReference type="PROSITE" id="PS51406"/>
    </source>
</evidence>
<feature type="chain" id="PRO_5004737217" evidence="1">
    <location>
        <begin position="28"/>
        <end position="210"/>
    </location>
</feature>
<keyword evidence="1" id="KW-0732">Signal</keyword>
<dbReference type="SMART" id="SM00186">
    <property type="entry name" value="FBG"/>
    <property type="match status" value="1"/>
</dbReference>
<organism evidence="3">
    <name type="scientific">Ixodes ricinus</name>
    <name type="common">Common tick</name>
    <name type="synonym">Acarus ricinus</name>
    <dbReference type="NCBI Taxonomy" id="34613"/>
    <lineage>
        <taxon>Eukaryota</taxon>
        <taxon>Metazoa</taxon>
        <taxon>Ecdysozoa</taxon>
        <taxon>Arthropoda</taxon>
        <taxon>Chelicerata</taxon>
        <taxon>Arachnida</taxon>
        <taxon>Acari</taxon>
        <taxon>Parasitiformes</taxon>
        <taxon>Ixodida</taxon>
        <taxon>Ixodoidea</taxon>
        <taxon>Ixodidae</taxon>
        <taxon>Ixodinae</taxon>
        <taxon>Ixodes</taxon>
    </lineage>
</organism>
<dbReference type="EMBL" id="GANP01014963">
    <property type="protein sequence ID" value="JAB69505.1"/>
    <property type="molecule type" value="mRNA"/>
</dbReference>
<dbReference type="Pfam" id="PF00147">
    <property type="entry name" value="Fibrinogen_C"/>
    <property type="match status" value="1"/>
</dbReference>
<feature type="domain" description="Fibrinogen C-terminal" evidence="2">
    <location>
        <begin position="58"/>
        <end position="210"/>
    </location>
</feature>
<accession>V5GH32</accession>
<dbReference type="GO" id="GO:0005615">
    <property type="term" value="C:extracellular space"/>
    <property type="evidence" value="ECO:0007669"/>
    <property type="project" value="TreeGrafter"/>
</dbReference>
<reference evidence="3" key="1">
    <citation type="journal article" date="2015" name="Sci. Rep.">
        <title>Tissue- and time-dependent transcription in Ixodes ricinus salivary glands and midguts when blood feeding on the vertebrate host.</title>
        <authorList>
            <person name="Kotsyfakis M."/>
            <person name="Schwarz A."/>
            <person name="Erhart J."/>
            <person name="Ribeiro J.M."/>
        </authorList>
    </citation>
    <scope>NUCLEOTIDE SEQUENCE</scope>
    <source>
        <tissue evidence="3">Salivary gland and midgut</tissue>
    </source>
</reference>
<dbReference type="InterPro" id="IPR014716">
    <property type="entry name" value="Fibrinogen_a/b/g_C_1"/>
</dbReference>